<comment type="caution">
    <text evidence="1">The sequence shown here is derived from an EMBL/GenBank/DDBJ whole genome shotgun (WGS) entry which is preliminary data.</text>
</comment>
<dbReference type="AlphaFoldDB" id="A0AAV1X5J8"/>
<accession>A0AAV1X5J8</accession>
<protein>
    <submittedName>
        <fullName evidence="1">Uncharacterized protein</fullName>
    </submittedName>
</protein>
<proteinExistence type="predicted"/>
<gene>
    <name evidence="1" type="ORF">LLUT_LOCUS17975</name>
</gene>
<organism evidence="1 2">
    <name type="scientific">Lupinus luteus</name>
    <name type="common">European yellow lupine</name>
    <dbReference type="NCBI Taxonomy" id="3873"/>
    <lineage>
        <taxon>Eukaryota</taxon>
        <taxon>Viridiplantae</taxon>
        <taxon>Streptophyta</taxon>
        <taxon>Embryophyta</taxon>
        <taxon>Tracheophyta</taxon>
        <taxon>Spermatophyta</taxon>
        <taxon>Magnoliopsida</taxon>
        <taxon>eudicotyledons</taxon>
        <taxon>Gunneridae</taxon>
        <taxon>Pentapetalae</taxon>
        <taxon>rosids</taxon>
        <taxon>fabids</taxon>
        <taxon>Fabales</taxon>
        <taxon>Fabaceae</taxon>
        <taxon>Papilionoideae</taxon>
        <taxon>50 kb inversion clade</taxon>
        <taxon>genistoids sensu lato</taxon>
        <taxon>core genistoids</taxon>
        <taxon>Genisteae</taxon>
        <taxon>Lupinus</taxon>
    </lineage>
</organism>
<dbReference type="EMBL" id="CAXHTB010000012">
    <property type="protein sequence ID" value="CAL0316915.1"/>
    <property type="molecule type" value="Genomic_DNA"/>
</dbReference>
<sequence length="53" mass="6436">MIFRFRDQVPNIITLKLVYLFLHSYTPVHILNGFIDGLWFNLRYKSYEITKVT</sequence>
<keyword evidence="2" id="KW-1185">Reference proteome</keyword>
<reference evidence="1 2" key="1">
    <citation type="submission" date="2024-03" db="EMBL/GenBank/DDBJ databases">
        <authorList>
            <person name="Martinez-Hernandez J."/>
        </authorList>
    </citation>
    <scope>NUCLEOTIDE SEQUENCE [LARGE SCALE GENOMIC DNA]</scope>
</reference>
<name>A0AAV1X5J8_LUPLU</name>
<evidence type="ECO:0000313" key="1">
    <source>
        <dbReference type="EMBL" id="CAL0316915.1"/>
    </source>
</evidence>
<dbReference type="Proteomes" id="UP001497480">
    <property type="component" value="Unassembled WGS sequence"/>
</dbReference>
<evidence type="ECO:0000313" key="2">
    <source>
        <dbReference type="Proteomes" id="UP001497480"/>
    </source>
</evidence>